<dbReference type="AlphaFoldDB" id="A0A6I5RPE8"/>
<dbReference type="PRINTS" id="PR01299">
    <property type="entry name" value="PYOCIN"/>
</dbReference>
<evidence type="ECO:0000256" key="1">
    <source>
        <dbReference type="ARBA" id="ARBA00009346"/>
    </source>
</evidence>
<dbReference type="Gene3D" id="1.10.1200.20">
    <property type="entry name" value="Colicin E immunity protein"/>
    <property type="match status" value="1"/>
</dbReference>
<gene>
    <name evidence="3" type="ORF">G3O07_06520</name>
</gene>
<comment type="caution">
    <text evidence="3">The sequence shown here is derived from an EMBL/GenBank/DDBJ whole genome shotgun (WGS) entry which is preliminary data.</text>
</comment>
<keyword evidence="2" id="KW-0079">Bacteriocin immunity</keyword>
<evidence type="ECO:0000313" key="3">
    <source>
        <dbReference type="EMBL" id="NES09466.1"/>
    </source>
</evidence>
<comment type="similarity">
    <text evidence="1">Belongs to the colicins ColE2/ColE8/ColE9 and pyocins S1/S2 family.</text>
</comment>
<name>A0A6I5RPE8_9PSED</name>
<sequence length="84" mass="9594">MATKQSFSDYTEQEFIDLLERIMGNDESEEEESKLVFHFNSICGHPKGSDLIFYPEDDADDSAEGVTETIKKWRATNGLPGFKR</sequence>
<dbReference type="GO" id="GO:0015643">
    <property type="term" value="F:toxic substance binding"/>
    <property type="evidence" value="ECO:0007669"/>
    <property type="project" value="InterPro"/>
</dbReference>
<protein>
    <submittedName>
        <fullName evidence="3">Bacteriocin immunity protein</fullName>
    </submittedName>
</protein>
<dbReference type="GO" id="GO:0030153">
    <property type="term" value="P:bacteriocin immunity"/>
    <property type="evidence" value="ECO:0007669"/>
    <property type="project" value="UniProtKB-KW"/>
</dbReference>
<dbReference type="CDD" id="cd16363">
    <property type="entry name" value="Col_Im_like"/>
    <property type="match status" value="1"/>
</dbReference>
<dbReference type="EMBL" id="JAAHBT010000054">
    <property type="protein sequence ID" value="NES09466.1"/>
    <property type="molecule type" value="Genomic_DNA"/>
</dbReference>
<evidence type="ECO:0000313" key="4">
    <source>
        <dbReference type="Proteomes" id="UP000471751"/>
    </source>
</evidence>
<dbReference type="SUPFAM" id="SSF47345">
    <property type="entry name" value="Colicin E immunity proteins"/>
    <property type="match status" value="1"/>
</dbReference>
<dbReference type="RefSeq" id="WP_163933896.1">
    <property type="nucleotide sequence ID" value="NZ_BMQU01000015.1"/>
</dbReference>
<dbReference type="Proteomes" id="UP000471751">
    <property type="component" value="Unassembled WGS sequence"/>
</dbReference>
<accession>A0A6I5RPE8</accession>
<dbReference type="Pfam" id="PF01320">
    <property type="entry name" value="Colicin_Pyocin"/>
    <property type="match status" value="1"/>
</dbReference>
<organism evidence="3 4">
    <name type="scientific">Pseudomonas laurentiana</name>
    <dbReference type="NCBI Taxonomy" id="2364649"/>
    <lineage>
        <taxon>Bacteria</taxon>
        <taxon>Pseudomonadati</taxon>
        <taxon>Pseudomonadota</taxon>
        <taxon>Gammaproteobacteria</taxon>
        <taxon>Pseudomonadales</taxon>
        <taxon>Pseudomonadaceae</taxon>
        <taxon>Pseudomonas</taxon>
    </lineage>
</organism>
<keyword evidence="4" id="KW-1185">Reference proteome</keyword>
<dbReference type="InterPro" id="IPR000290">
    <property type="entry name" value="Colicin_pyocin"/>
</dbReference>
<evidence type="ECO:0000256" key="2">
    <source>
        <dbReference type="ARBA" id="ARBA00023025"/>
    </source>
</evidence>
<reference evidence="3 4" key="1">
    <citation type="submission" date="2020-02" db="EMBL/GenBank/DDBJ databases">
        <title>Broccoli isolated Pseudomonas sp.</title>
        <authorList>
            <person name="Fujikawa T."/>
            <person name="Sawada H."/>
        </authorList>
    </citation>
    <scope>NUCLEOTIDE SEQUENCE [LARGE SCALE GENOMIC DNA]</scope>
    <source>
        <strain evidence="3 4">JCM 32154</strain>
    </source>
</reference>
<dbReference type="InterPro" id="IPR035900">
    <property type="entry name" value="Colicin_E_sf"/>
</dbReference>
<proteinExistence type="inferred from homology"/>